<gene>
    <name evidence="2" type="ORF">GCM10009742_42410</name>
</gene>
<proteinExistence type="predicted"/>
<feature type="compositionally biased region" description="Polar residues" evidence="1">
    <location>
        <begin position="54"/>
        <end position="71"/>
    </location>
</feature>
<comment type="caution">
    <text evidence="2">The sequence shown here is derived from an EMBL/GenBank/DDBJ whole genome shotgun (WGS) entry which is preliminary data.</text>
</comment>
<dbReference type="Proteomes" id="UP001500190">
    <property type="component" value="Unassembled WGS sequence"/>
</dbReference>
<evidence type="ECO:0000313" key="2">
    <source>
        <dbReference type="EMBL" id="GAA1591262.1"/>
    </source>
</evidence>
<dbReference type="EMBL" id="BAAAND010000007">
    <property type="protein sequence ID" value="GAA1591262.1"/>
    <property type="molecule type" value="Genomic_DNA"/>
</dbReference>
<accession>A0ABN2DZ74</accession>
<reference evidence="2 3" key="1">
    <citation type="journal article" date="2019" name="Int. J. Syst. Evol. Microbiol.">
        <title>The Global Catalogue of Microorganisms (GCM) 10K type strain sequencing project: providing services to taxonomists for standard genome sequencing and annotation.</title>
        <authorList>
            <consortium name="The Broad Institute Genomics Platform"/>
            <consortium name="The Broad Institute Genome Sequencing Center for Infectious Disease"/>
            <person name="Wu L."/>
            <person name="Ma J."/>
        </authorList>
    </citation>
    <scope>NUCLEOTIDE SEQUENCE [LARGE SCALE GENOMIC DNA]</scope>
    <source>
        <strain evidence="2 3">JCM 14304</strain>
    </source>
</reference>
<evidence type="ECO:0000256" key="1">
    <source>
        <dbReference type="SAM" id="MobiDB-lite"/>
    </source>
</evidence>
<feature type="region of interest" description="Disordered" evidence="1">
    <location>
        <begin position="1"/>
        <end position="78"/>
    </location>
</feature>
<name>A0ABN2DZ74_9ACTN</name>
<protein>
    <submittedName>
        <fullName evidence="2">Uncharacterized protein</fullName>
    </submittedName>
</protein>
<organism evidence="2 3">
    <name type="scientific">Kribbella karoonensis</name>
    <dbReference type="NCBI Taxonomy" id="324851"/>
    <lineage>
        <taxon>Bacteria</taxon>
        <taxon>Bacillati</taxon>
        <taxon>Actinomycetota</taxon>
        <taxon>Actinomycetes</taxon>
        <taxon>Propionibacteriales</taxon>
        <taxon>Kribbellaceae</taxon>
        <taxon>Kribbella</taxon>
    </lineage>
</organism>
<keyword evidence="3" id="KW-1185">Reference proteome</keyword>
<sequence>MPEISADDAPQRTNPAAKPANEGSAIQTAYPSPLINAPSISSLRREYESAQAPDGTSSTNPVADQITNSSEIWAGDSP</sequence>
<evidence type="ECO:0000313" key="3">
    <source>
        <dbReference type="Proteomes" id="UP001500190"/>
    </source>
</evidence>